<keyword evidence="2" id="KW-1185">Reference proteome</keyword>
<organism evidence="1 2">
    <name type="scientific">Klenkia sesuvii</name>
    <dbReference type="NCBI Taxonomy" id="3103137"/>
    <lineage>
        <taxon>Bacteria</taxon>
        <taxon>Bacillati</taxon>
        <taxon>Actinomycetota</taxon>
        <taxon>Actinomycetes</taxon>
        <taxon>Geodermatophilales</taxon>
        <taxon>Geodermatophilaceae</taxon>
        <taxon>Klenkia</taxon>
    </lineage>
</organism>
<evidence type="ECO:0000313" key="2">
    <source>
        <dbReference type="Proteomes" id="UP001361570"/>
    </source>
</evidence>
<reference evidence="1 2" key="1">
    <citation type="submission" date="2024-03" db="EMBL/GenBank/DDBJ databases">
        <title>Draft genome sequence of Klenkia sp. LSe6-5.</title>
        <authorList>
            <person name="Duangmal K."/>
            <person name="Chantavorakit T."/>
        </authorList>
    </citation>
    <scope>NUCLEOTIDE SEQUENCE [LARGE SCALE GENOMIC DNA]</scope>
    <source>
        <strain evidence="1 2">LSe6-5</strain>
    </source>
</reference>
<proteinExistence type="predicted"/>
<evidence type="ECO:0008006" key="3">
    <source>
        <dbReference type="Google" id="ProtNLM"/>
    </source>
</evidence>
<comment type="caution">
    <text evidence="1">The sequence shown here is derived from an EMBL/GenBank/DDBJ whole genome shotgun (WGS) entry which is preliminary data.</text>
</comment>
<name>A0ABU8DR60_9ACTN</name>
<dbReference type="Proteomes" id="UP001361570">
    <property type="component" value="Unassembled WGS sequence"/>
</dbReference>
<protein>
    <recommendedName>
        <fullName evidence="3">Lipoprotein</fullName>
    </recommendedName>
</protein>
<gene>
    <name evidence="1" type="ORF">TEK04_06365</name>
</gene>
<dbReference type="EMBL" id="JBAPLU010000005">
    <property type="protein sequence ID" value="MEI4271340.1"/>
    <property type="molecule type" value="Genomic_DNA"/>
</dbReference>
<dbReference type="RefSeq" id="WP_336403483.1">
    <property type="nucleotide sequence ID" value="NZ_JBAPLU010000005.1"/>
</dbReference>
<accession>A0ABU8DR60</accession>
<sequence length="124" mass="12484">MAAAAAATAGCAAGPDTACALVYYSPGLQVVLDGWPPAVDRAVEVECEGCDPAMIEGVGTLRAPLGVDGVAEIGLPLHAPEITVRVLEGDVVLSDMTAEPDYRSIDGDVECPGPSEALVVVPAP</sequence>
<evidence type="ECO:0000313" key="1">
    <source>
        <dbReference type="EMBL" id="MEI4271340.1"/>
    </source>
</evidence>